<evidence type="ECO:0000256" key="1">
    <source>
        <dbReference type="SAM" id="Phobius"/>
    </source>
</evidence>
<keyword evidence="1" id="KW-0472">Membrane</keyword>
<feature type="transmembrane region" description="Helical" evidence="1">
    <location>
        <begin position="61"/>
        <end position="84"/>
    </location>
</feature>
<feature type="transmembrane region" description="Helical" evidence="1">
    <location>
        <begin position="30"/>
        <end position="49"/>
    </location>
</feature>
<evidence type="ECO:0000313" key="3">
    <source>
        <dbReference type="Proteomes" id="UP000256388"/>
    </source>
</evidence>
<accession>A0A347ZWM0</accession>
<organism evidence="2 3">
    <name type="scientific">Pelolinea submarina</name>
    <dbReference type="NCBI Taxonomy" id="913107"/>
    <lineage>
        <taxon>Bacteria</taxon>
        <taxon>Bacillati</taxon>
        <taxon>Chloroflexota</taxon>
        <taxon>Anaerolineae</taxon>
        <taxon>Anaerolineales</taxon>
        <taxon>Anaerolineaceae</taxon>
        <taxon>Pelolinea</taxon>
    </lineage>
</organism>
<dbReference type="AlphaFoldDB" id="A0A347ZWM0"/>
<evidence type="ECO:0000313" key="2">
    <source>
        <dbReference type="EMBL" id="REG05443.1"/>
    </source>
</evidence>
<dbReference type="EMBL" id="QUMS01000005">
    <property type="protein sequence ID" value="REG05443.1"/>
    <property type="molecule type" value="Genomic_DNA"/>
</dbReference>
<keyword evidence="3" id="KW-1185">Reference proteome</keyword>
<dbReference type="PANTHER" id="PTHR37309">
    <property type="entry name" value="SLR0284 PROTEIN"/>
    <property type="match status" value="1"/>
</dbReference>
<dbReference type="RefSeq" id="WP_116226109.1">
    <property type="nucleotide sequence ID" value="NZ_AP018437.1"/>
</dbReference>
<protein>
    <submittedName>
        <fullName evidence="2">Putative membrane protein</fullName>
    </submittedName>
</protein>
<gene>
    <name evidence="2" type="ORF">DFR64_2844</name>
</gene>
<keyword evidence="1" id="KW-0812">Transmembrane</keyword>
<keyword evidence="1" id="KW-1133">Transmembrane helix</keyword>
<comment type="caution">
    <text evidence="2">The sequence shown here is derived from an EMBL/GenBank/DDBJ whole genome shotgun (WGS) entry which is preliminary data.</text>
</comment>
<name>A0A347ZWM0_9CHLR</name>
<dbReference type="InterPro" id="IPR007165">
    <property type="entry name" value="Phage_holin_4_2"/>
</dbReference>
<reference evidence="2 3" key="1">
    <citation type="submission" date="2018-08" db="EMBL/GenBank/DDBJ databases">
        <title>Genomic Encyclopedia of Type Strains, Phase IV (KMG-IV): sequencing the most valuable type-strain genomes for metagenomic binning, comparative biology and taxonomic classification.</title>
        <authorList>
            <person name="Goeker M."/>
        </authorList>
    </citation>
    <scope>NUCLEOTIDE SEQUENCE [LARGE SCALE GENOMIC DNA]</scope>
    <source>
        <strain evidence="2 3">DSM 23923</strain>
    </source>
</reference>
<dbReference type="PANTHER" id="PTHR37309:SF1">
    <property type="entry name" value="SLR0284 PROTEIN"/>
    <property type="match status" value="1"/>
</dbReference>
<sequence length="119" mass="12927">MKLIIRWLIASASLFAAAYLVPGIRVEDQNAWKVFIVMALILGLVNALVRPILGVMSLPLIILTLGVFMLIINGVSFLIAARIAEGMGVGFYVDNFWSAFLGSVIVSVVSMVLNGIFRD</sequence>
<dbReference type="Pfam" id="PF04020">
    <property type="entry name" value="Phage_holin_4_2"/>
    <property type="match status" value="1"/>
</dbReference>
<proteinExistence type="predicted"/>
<feature type="transmembrane region" description="Helical" evidence="1">
    <location>
        <begin position="96"/>
        <end position="117"/>
    </location>
</feature>
<dbReference type="OrthoDB" id="163172at2"/>
<dbReference type="Proteomes" id="UP000256388">
    <property type="component" value="Unassembled WGS sequence"/>
</dbReference>